<dbReference type="PANTHER" id="PTHR10459:SF60">
    <property type="entry name" value="POLY [ADP-RIBOSE] POLYMERASE 2"/>
    <property type="match status" value="1"/>
</dbReference>
<dbReference type="SUPFAM" id="SSF47587">
    <property type="entry name" value="Domain of poly(ADP-ribose) polymerase"/>
    <property type="match status" value="1"/>
</dbReference>
<dbReference type="GO" id="GO:0005730">
    <property type="term" value="C:nucleolus"/>
    <property type="evidence" value="ECO:0007669"/>
    <property type="project" value="TreeGrafter"/>
</dbReference>
<dbReference type="InterPro" id="IPR050800">
    <property type="entry name" value="ARTD/PARP"/>
</dbReference>
<keyword evidence="2" id="KW-0328">Glycosyltransferase</keyword>
<dbReference type="GO" id="GO:0003677">
    <property type="term" value="F:DNA binding"/>
    <property type="evidence" value="ECO:0007669"/>
    <property type="project" value="UniProtKB-KW"/>
</dbReference>
<dbReference type="InterPro" id="IPR004102">
    <property type="entry name" value="Poly(ADP-ribose)pol_reg_dom"/>
</dbReference>
<reference evidence="8" key="2">
    <citation type="submission" date="2015-06" db="UniProtKB">
        <authorList>
            <consortium name="EnsemblMetazoa"/>
        </authorList>
    </citation>
    <scope>IDENTIFICATION</scope>
</reference>
<evidence type="ECO:0000259" key="7">
    <source>
        <dbReference type="PROSITE" id="PS51977"/>
    </source>
</evidence>
<reference evidence="9" key="1">
    <citation type="submission" date="2013-02" db="EMBL/GenBank/DDBJ databases">
        <authorList>
            <person name="Hughes D."/>
        </authorList>
    </citation>
    <scope>NUCLEOTIDE SEQUENCE</scope>
    <source>
        <strain>Durham</strain>
        <strain evidence="9">NC isolate 2 -- Noor lab</strain>
    </source>
</reference>
<dbReference type="InterPro" id="IPR036930">
    <property type="entry name" value="WGR_dom_sf"/>
</dbReference>
<dbReference type="EC" id="2.4.2.30" evidence="1"/>
<evidence type="ECO:0000256" key="1">
    <source>
        <dbReference type="ARBA" id="ARBA00012020"/>
    </source>
</evidence>
<evidence type="ECO:0000313" key="8">
    <source>
        <dbReference type="EnsemblMetazoa" id="MESCA011501-PA"/>
    </source>
</evidence>
<dbReference type="InterPro" id="IPR008893">
    <property type="entry name" value="WGR_domain"/>
</dbReference>
<dbReference type="Pfam" id="PF05406">
    <property type="entry name" value="WGR"/>
    <property type="match status" value="1"/>
</dbReference>
<feature type="domain" description="PARP alpha-helical" evidence="6">
    <location>
        <begin position="130"/>
        <end position="243"/>
    </location>
</feature>
<organism evidence="8 9">
    <name type="scientific">Megaselia scalaris</name>
    <name type="common">Humpbacked fly</name>
    <name type="synonym">Phora scalaris</name>
    <dbReference type="NCBI Taxonomy" id="36166"/>
    <lineage>
        <taxon>Eukaryota</taxon>
        <taxon>Metazoa</taxon>
        <taxon>Ecdysozoa</taxon>
        <taxon>Arthropoda</taxon>
        <taxon>Hexapoda</taxon>
        <taxon>Insecta</taxon>
        <taxon>Pterygota</taxon>
        <taxon>Neoptera</taxon>
        <taxon>Endopterygota</taxon>
        <taxon>Diptera</taxon>
        <taxon>Brachycera</taxon>
        <taxon>Muscomorpha</taxon>
        <taxon>Platypezoidea</taxon>
        <taxon>Phoridae</taxon>
        <taxon>Megaseliini</taxon>
        <taxon>Megaselia</taxon>
    </lineage>
</organism>
<dbReference type="CDD" id="cd08001">
    <property type="entry name" value="WGR_PARP1_like"/>
    <property type="match status" value="1"/>
</dbReference>
<dbReference type="STRING" id="36166.T1H5C4"/>
<dbReference type="EMBL" id="CAQQ02054939">
    <property type="status" value="NOT_ANNOTATED_CDS"/>
    <property type="molecule type" value="Genomic_DNA"/>
</dbReference>
<name>T1H5C4_MEGSC</name>
<proteinExistence type="predicted"/>
<dbReference type="HOGENOM" id="CLU_1145017_0_0_1"/>
<keyword evidence="9" id="KW-1185">Reference proteome</keyword>
<dbReference type="PANTHER" id="PTHR10459">
    <property type="entry name" value="DNA LIGASE"/>
    <property type="match status" value="1"/>
</dbReference>
<dbReference type="GO" id="GO:0070212">
    <property type="term" value="P:protein poly-ADP-ribosylation"/>
    <property type="evidence" value="ECO:0007669"/>
    <property type="project" value="TreeGrafter"/>
</dbReference>
<evidence type="ECO:0000256" key="5">
    <source>
        <dbReference type="ARBA" id="ARBA00033987"/>
    </source>
</evidence>
<dbReference type="EMBL" id="CAQQ02054940">
    <property type="status" value="NOT_ANNOTATED_CDS"/>
    <property type="molecule type" value="Genomic_DNA"/>
</dbReference>
<dbReference type="Pfam" id="PF02877">
    <property type="entry name" value="PARP_reg"/>
    <property type="match status" value="1"/>
</dbReference>
<keyword evidence="4" id="KW-0520">NAD</keyword>
<dbReference type="Proteomes" id="UP000015102">
    <property type="component" value="Unassembled WGS sequence"/>
</dbReference>
<dbReference type="SMART" id="SM00773">
    <property type="entry name" value="WGR"/>
    <property type="match status" value="1"/>
</dbReference>
<dbReference type="EMBL" id="CAQQ02054941">
    <property type="status" value="NOT_ANNOTATED_CDS"/>
    <property type="molecule type" value="Genomic_DNA"/>
</dbReference>
<feature type="domain" description="WGR" evidence="7">
    <location>
        <begin position="12"/>
        <end position="109"/>
    </location>
</feature>
<accession>T1H5C4</accession>
<dbReference type="SUPFAM" id="SSF142921">
    <property type="entry name" value="WGR domain-like"/>
    <property type="match status" value="1"/>
</dbReference>
<evidence type="ECO:0000256" key="2">
    <source>
        <dbReference type="ARBA" id="ARBA00022676"/>
    </source>
</evidence>
<keyword evidence="3" id="KW-0808">Transferase</keyword>
<evidence type="ECO:0000259" key="6">
    <source>
        <dbReference type="PROSITE" id="PS51060"/>
    </source>
</evidence>
<dbReference type="GO" id="GO:0006302">
    <property type="term" value="P:double-strand break repair"/>
    <property type="evidence" value="ECO:0007669"/>
    <property type="project" value="TreeGrafter"/>
</dbReference>
<comment type="catalytic activity">
    <reaction evidence="5">
        <text>NAD(+) + (ADP-D-ribosyl)n-acceptor = nicotinamide + (ADP-D-ribosyl)n+1-acceptor + H(+).</text>
        <dbReference type="EC" id="2.4.2.30"/>
    </reaction>
</comment>
<dbReference type="PROSITE" id="PS51977">
    <property type="entry name" value="WGR"/>
    <property type="match status" value="1"/>
</dbReference>
<sequence>MTVDPGSGLESICKVFVSGNEKYSVVLGVTDLNTNRNAFYKIQLLVSEDERRFWIYRAWGRTGTSIGGDKTEGFANLERAQANFKATYFEKTGNEWENRHDFVKKPGLFYPIDISYAGDAKVDWESSKATSNLPKATQELIKLIFDIDSMKKTMLEFDLDMEKMPLGKLSKDQINKAFDVLNEISHYIKYGATEMDFIDASNRFYTLIPHNFGMRSPPILNELYQLNDLNSMLNTLLQIECAY</sequence>
<dbReference type="GO" id="GO:0003950">
    <property type="term" value="F:NAD+ poly-ADP-ribosyltransferase activity"/>
    <property type="evidence" value="ECO:0007669"/>
    <property type="project" value="UniProtKB-EC"/>
</dbReference>
<dbReference type="InterPro" id="IPR036616">
    <property type="entry name" value="Poly(ADP-ribose)pol_reg_dom_sf"/>
</dbReference>
<protein>
    <recommendedName>
        <fullName evidence="1">NAD(+) ADP-ribosyltransferase</fullName>
        <ecNumber evidence="1">2.4.2.30</ecNumber>
    </recommendedName>
</protein>
<dbReference type="Gene3D" id="1.20.142.10">
    <property type="entry name" value="Poly(ADP-ribose) polymerase, regulatory domain"/>
    <property type="match status" value="1"/>
</dbReference>
<dbReference type="OMA" id="WESSKAT"/>
<dbReference type="PROSITE" id="PS51060">
    <property type="entry name" value="PARP_ALPHA_HD"/>
    <property type="match status" value="1"/>
</dbReference>
<dbReference type="AlphaFoldDB" id="T1H5C4"/>
<dbReference type="EnsemblMetazoa" id="MESCA011501-RA">
    <property type="protein sequence ID" value="MESCA011501-PA"/>
    <property type="gene ID" value="MESCA011501"/>
</dbReference>
<evidence type="ECO:0000256" key="3">
    <source>
        <dbReference type="ARBA" id="ARBA00022679"/>
    </source>
</evidence>
<evidence type="ECO:0000313" key="9">
    <source>
        <dbReference type="Proteomes" id="UP000015102"/>
    </source>
</evidence>
<dbReference type="GO" id="GO:1990404">
    <property type="term" value="F:NAD+-protein mono-ADP-ribosyltransferase activity"/>
    <property type="evidence" value="ECO:0007669"/>
    <property type="project" value="TreeGrafter"/>
</dbReference>
<evidence type="ECO:0000256" key="4">
    <source>
        <dbReference type="ARBA" id="ARBA00023027"/>
    </source>
</evidence>
<dbReference type="GO" id="GO:0008270">
    <property type="term" value="F:zinc ion binding"/>
    <property type="evidence" value="ECO:0007669"/>
    <property type="project" value="UniProtKB-KW"/>
</dbReference>